<name>A0A9J6AWM6_SOLCO</name>
<accession>A0A9J6AWM6</accession>
<reference evidence="1 2" key="1">
    <citation type="submission" date="2020-09" db="EMBL/GenBank/DDBJ databases">
        <title>De no assembly of potato wild relative species, Solanum commersonii.</title>
        <authorList>
            <person name="Cho K."/>
        </authorList>
    </citation>
    <scope>NUCLEOTIDE SEQUENCE [LARGE SCALE GENOMIC DNA]</scope>
    <source>
        <strain evidence="1">LZ3.2</strain>
        <tissue evidence="1">Leaf</tissue>
    </source>
</reference>
<comment type="caution">
    <text evidence="1">The sequence shown here is derived from an EMBL/GenBank/DDBJ whole genome shotgun (WGS) entry which is preliminary data.</text>
</comment>
<dbReference type="EMBL" id="JACXVP010000001">
    <property type="protein sequence ID" value="KAG5628880.1"/>
    <property type="molecule type" value="Genomic_DNA"/>
</dbReference>
<dbReference type="Proteomes" id="UP000824120">
    <property type="component" value="Chromosome 1"/>
</dbReference>
<evidence type="ECO:0000313" key="1">
    <source>
        <dbReference type="EMBL" id="KAG5628880.1"/>
    </source>
</evidence>
<gene>
    <name evidence="1" type="ORF">H5410_000597</name>
</gene>
<keyword evidence="2" id="KW-1185">Reference proteome</keyword>
<proteinExistence type="predicted"/>
<dbReference type="AlphaFoldDB" id="A0A9J6AWM6"/>
<evidence type="ECO:0000313" key="2">
    <source>
        <dbReference type="Proteomes" id="UP000824120"/>
    </source>
</evidence>
<organism evidence="1 2">
    <name type="scientific">Solanum commersonii</name>
    <name type="common">Commerson's wild potato</name>
    <name type="synonym">Commerson's nightshade</name>
    <dbReference type="NCBI Taxonomy" id="4109"/>
    <lineage>
        <taxon>Eukaryota</taxon>
        <taxon>Viridiplantae</taxon>
        <taxon>Streptophyta</taxon>
        <taxon>Embryophyta</taxon>
        <taxon>Tracheophyta</taxon>
        <taxon>Spermatophyta</taxon>
        <taxon>Magnoliopsida</taxon>
        <taxon>eudicotyledons</taxon>
        <taxon>Gunneridae</taxon>
        <taxon>Pentapetalae</taxon>
        <taxon>asterids</taxon>
        <taxon>lamiids</taxon>
        <taxon>Solanales</taxon>
        <taxon>Solanaceae</taxon>
        <taxon>Solanoideae</taxon>
        <taxon>Solaneae</taxon>
        <taxon>Solanum</taxon>
    </lineage>
</organism>
<sequence>MSSAQIYEELLRNKSYQVPEVQTQEEIKYVDASQAIRILTQDIHVIYAAEAGEGGTSQASIAQLKVSLESGFDQRKRISIGDAPADEFICWLRVISSPSKEGKATMPIGY</sequence>
<protein>
    <submittedName>
        <fullName evidence="1">Uncharacterized protein</fullName>
    </submittedName>
</protein>